<evidence type="ECO:0000313" key="3">
    <source>
        <dbReference type="Proteomes" id="UP001596186"/>
    </source>
</evidence>
<feature type="transmembrane region" description="Helical" evidence="1">
    <location>
        <begin position="15"/>
        <end position="34"/>
    </location>
</feature>
<name>A0ABW1UUI0_9LACO</name>
<dbReference type="EMBL" id="JBHSSN010000011">
    <property type="protein sequence ID" value="MFC6323125.1"/>
    <property type="molecule type" value="Genomic_DNA"/>
</dbReference>
<keyword evidence="1" id="KW-0472">Membrane</keyword>
<dbReference type="Proteomes" id="UP001596186">
    <property type="component" value="Unassembled WGS sequence"/>
</dbReference>
<keyword evidence="1" id="KW-0812">Transmembrane</keyword>
<keyword evidence="3" id="KW-1185">Reference proteome</keyword>
<sequence>MRQARHMKKSHKKRIWIIVVSVIALIAIGIIFFFPINNTVRDISGGNDTASDKLVKDELAKRIEATKTGDPKHDGKVNKAVDDLKKTRMSDIMKAAENQNKAATELHNNTSLSSSESKKVAKEIFSNSKYDKLRQSVNDGDWYSAYSQYKNLSNNGSIDELKNSLSQ</sequence>
<reference evidence="3" key="1">
    <citation type="journal article" date="2019" name="Int. J. Syst. Evol. Microbiol.">
        <title>The Global Catalogue of Microorganisms (GCM) 10K type strain sequencing project: providing services to taxonomists for standard genome sequencing and annotation.</title>
        <authorList>
            <consortium name="The Broad Institute Genomics Platform"/>
            <consortium name="The Broad Institute Genome Sequencing Center for Infectious Disease"/>
            <person name="Wu L."/>
            <person name="Ma J."/>
        </authorList>
    </citation>
    <scope>NUCLEOTIDE SEQUENCE [LARGE SCALE GENOMIC DNA]</scope>
    <source>
        <strain evidence="3">CCM 8895</strain>
    </source>
</reference>
<gene>
    <name evidence="2" type="ORF">ACFP1F_05060</name>
</gene>
<protein>
    <recommendedName>
        <fullName evidence="4">Superinfection immunity protein</fullName>
    </recommendedName>
</protein>
<evidence type="ECO:0008006" key="4">
    <source>
        <dbReference type="Google" id="ProtNLM"/>
    </source>
</evidence>
<accession>A0ABW1UUI0</accession>
<comment type="caution">
    <text evidence="2">The sequence shown here is derived from an EMBL/GenBank/DDBJ whole genome shotgun (WGS) entry which is preliminary data.</text>
</comment>
<dbReference type="RefSeq" id="WP_125594055.1">
    <property type="nucleotide sequence ID" value="NZ_JBHSSN010000011.1"/>
</dbReference>
<evidence type="ECO:0000313" key="2">
    <source>
        <dbReference type="EMBL" id="MFC6323125.1"/>
    </source>
</evidence>
<keyword evidence="1" id="KW-1133">Transmembrane helix</keyword>
<proteinExistence type="predicted"/>
<evidence type="ECO:0000256" key="1">
    <source>
        <dbReference type="SAM" id="Phobius"/>
    </source>
</evidence>
<organism evidence="2 3">
    <name type="scientific">Companilactobacillus baiquanensis</name>
    <dbReference type="NCBI Taxonomy" id="2486005"/>
    <lineage>
        <taxon>Bacteria</taxon>
        <taxon>Bacillati</taxon>
        <taxon>Bacillota</taxon>
        <taxon>Bacilli</taxon>
        <taxon>Lactobacillales</taxon>
        <taxon>Lactobacillaceae</taxon>
        <taxon>Companilactobacillus</taxon>
    </lineage>
</organism>